<sequence>MPNTSYRSCPLHLKTYQILNEDEDDGGSLVYKETRAKTMTNDENEEGENNNGDEKHIGNDTTPRHNHDALQKLTVTPDIRTATGDQEQLQAIPGCSDNCPAPLLHSVISVFMSS</sequence>
<reference evidence="2 3" key="1">
    <citation type="submission" date="2023-04" db="EMBL/GenBank/DDBJ databases">
        <title>Colletotrichum tabacum stain YC1 causing leaf anthracnose on Nicotiana tabacum(L.) cv.</title>
        <authorList>
            <person name="Ji Z."/>
            <person name="Wang M."/>
            <person name="Zhang J."/>
            <person name="Wang N."/>
            <person name="Zhou Z."/>
        </authorList>
    </citation>
    <scope>NUCLEOTIDE SEQUENCE [LARGE SCALE GENOMIC DNA]</scope>
    <source>
        <strain evidence="2 3">YC1</strain>
    </source>
</reference>
<dbReference type="AlphaFoldDB" id="A0AAV9ST01"/>
<dbReference type="Proteomes" id="UP001327957">
    <property type="component" value="Unassembled WGS sequence"/>
</dbReference>
<feature type="compositionally biased region" description="Basic and acidic residues" evidence="1">
    <location>
        <begin position="52"/>
        <end position="68"/>
    </location>
</feature>
<name>A0AAV9ST01_9PEZI</name>
<gene>
    <name evidence="2" type="ORF">QIS74_13731</name>
</gene>
<feature type="region of interest" description="Disordered" evidence="1">
    <location>
        <begin position="37"/>
        <end position="68"/>
    </location>
</feature>
<evidence type="ECO:0000256" key="1">
    <source>
        <dbReference type="SAM" id="MobiDB-lite"/>
    </source>
</evidence>
<evidence type="ECO:0000313" key="2">
    <source>
        <dbReference type="EMBL" id="KAK6206312.1"/>
    </source>
</evidence>
<proteinExistence type="predicted"/>
<protein>
    <submittedName>
        <fullName evidence="2">Uncharacterized protein</fullName>
    </submittedName>
</protein>
<dbReference type="EMBL" id="JASAOK010000056">
    <property type="protein sequence ID" value="KAK6206312.1"/>
    <property type="molecule type" value="Genomic_DNA"/>
</dbReference>
<keyword evidence="3" id="KW-1185">Reference proteome</keyword>
<organism evidence="2 3">
    <name type="scientific">Colletotrichum tabaci</name>
    <dbReference type="NCBI Taxonomy" id="1209068"/>
    <lineage>
        <taxon>Eukaryota</taxon>
        <taxon>Fungi</taxon>
        <taxon>Dikarya</taxon>
        <taxon>Ascomycota</taxon>
        <taxon>Pezizomycotina</taxon>
        <taxon>Sordariomycetes</taxon>
        <taxon>Hypocreomycetidae</taxon>
        <taxon>Glomerellales</taxon>
        <taxon>Glomerellaceae</taxon>
        <taxon>Colletotrichum</taxon>
        <taxon>Colletotrichum destructivum species complex</taxon>
    </lineage>
</organism>
<accession>A0AAV9ST01</accession>
<evidence type="ECO:0000313" key="3">
    <source>
        <dbReference type="Proteomes" id="UP001327957"/>
    </source>
</evidence>
<comment type="caution">
    <text evidence="2">The sequence shown here is derived from an EMBL/GenBank/DDBJ whole genome shotgun (WGS) entry which is preliminary data.</text>
</comment>